<evidence type="ECO:0000313" key="1">
    <source>
        <dbReference type="EMBL" id="MPN23682.1"/>
    </source>
</evidence>
<dbReference type="AlphaFoldDB" id="A0A645GCH1"/>
<organism evidence="1">
    <name type="scientific">bioreactor metagenome</name>
    <dbReference type="NCBI Taxonomy" id="1076179"/>
    <lineage>
        <taxon>unclassified sequences</taxon>
        <taxon>metagenomes</taxon>
        <taxon>ecological metagenomes</taxon>
    </lineage>
</organism>
<accession>A0A645GCH1</accession>
<gene>
    <name evidence="1" type="ORF">SDC9_171075</name>
</gene>
<protein>
    <submittedName>
        <fullName evidence="1">Uncharacterized protein</fullName>
    </submittedName>
</protein>
<sequence>MRFIKKIDSLYIDIIVGLFCDGLLGEFLYVHNRDEISTGVVSLAGRTNVFDKVFLGVHFLHKQPSSAEFIGRLCEQVKPVYYKIEFCNNALPLIIIFEITHVKERKCRLTAALRMPDDTVLYSRVQLAF</sequence>
<comment type="caution">
    <text evidence="1">The sequence shown here is derived from an EMBL/GenBank/DDBJ whole genome shotgun (WGS) entry which is preliminary data.</text>
</comment>
<name>A0A645GCH1_9ZZZZ</name>
<proteinExistence type="predicted"/>
<dbReference type="EMBL" id="VSSQ01072264">
    <property type="protein sequence ID" value="MPN23682.1"/>
    <property type="molecule type" value="Genomic_DNA"/>
</dbReference>
<reference evidence="1" key="1">
    <citation type="submission" date="2019-08" db="EMBL/GenBank/DDBJ databases">
        <authorList>
            <person name="Kucharzyk K."/>
            <person name="Murdoch R.W."/>
            <person name="Higgins S."/>
            <person name="Loffler F."/>
        </authorList>
    </citation>
    <scope>NUCLEOTIDE SEQUENCE</scope>
</reference>